<dbReference type="Proteomes" id="UP001163046">
    <property type="component" value="Unassembled WGS sequence"/>
</dbReference>
<evidence type="ECO:0000256" key="2">
    <source>
        <dbReference type="ARBA" id="ARBA00023242"/>
    </source>
</evidence>
<dbReference type="PANTHER" id="PTHR46802">
    <property type="entry name" value="TYROSINE-PROTEIN KINASE BAZ1B"/>
    <property type="match status" value="1"/>
</dbReference>
<comment type="subcellular location">
    <subcellularLocation>
        <location evidence="1">Nucleus</location>
    </subcellularLocation>
</comment>
<dbReference type="GO" id="GO:0140801">
    <property type="term" value="F:histone H2AXY142 kinase activity"/>
    <property type="evidence" value="ECO:0007669"/>
    <property type="project" value="InterPro"/>
</dbReference>
<proteinExistence type="predicted"/>
<dbReference type="InterPro" id="IPR028941">
    <property type="entry name" value="WHIM2_dom"/>
</dbReference>
<reference evidence="4" key="1">
    <citation type="submission" date="2023-01" db="EMBL/GenBank/DDBJ databases">
        <title>Genome assembly of the deep-sea coral Lophelia pertusa.</title>
        <authorList>
            <person name="Herrera S."/>
            <person name="Cordes E."/>
        </authorList>
    </citation>
    <scope>NUCLEOTIDE SEQUENCE</scope>
    <source>
        <strain evidence="4">USNM1676648</strain>
        <tissue evidence="4">Polyp</tissue>
    </source>
</reference>
<dbReference type="PANTHER" id="PTHR46802:SF1">
    <property type="entry name" value="TYROSINE-PROTEIN KINASE BAZ1B"/>
    <property type="match status" value="1"/>
</dbReference>
<dbReference type="InterPro" id="IPR047174">
    <property type="entry name" value="BAZ1B"/>
</dbReference>
<dbReference type="Pfam" id="PF15613">
    <property type="entry name" value="WSD"/>
    <property type="match status" value="1"/>
</dbReference>
<protein>
    <submittedName>
        <fullName evidence="4">Bromodomain adjacent to zinc finger domain protein 1A</fullName>
    </submittedName>
</protein>
<name>A0A9W9Y6Y9_9CNID</name>
<dbReference type="GO" id="GO:0090535">
    <property type="term" value="C:WICH complex"/>
    <property type="evidence" value="ECO:0007669"/>
    <property type="project" value="InterPro"/>
</dbReference>
<keyword evidence="5" id="KW-1185">Reference proteome</keyword>
<dbReference type="OrthoDB" id="332390at2759"/>
<dbReference type="EMBL" id="MU827988">
    <property type="protein sequence ID" value="KAJ7312660.1"/>
    <property type="molecule type" value="Genomic_DNA"/>
</dbReference>
<feature type="domain" description="WHIM2" evidence="3">
    <location>
        <begin position="89"/>
        <end position="144"/>
    </location>
</feature>
<dbReference type="GO" id="GO:0042393">
    <property type="term" value="F:histone binding"/>
    <property type="evidence" value="ECO:0007669"/>
    <property type="project" value="TreeGrafter"/>
</dbReference>
<organism evidence="4 5">
    <name type="scientific">Desmophyllum pertusum</name>
    <dbReference type="NCBI Taxonomy" id="174260"/>
    <lineage>
        <taxon>Eukaryota</taxon>
        <taxon>Metazoa</taxon>
        <taxon>Cnidaria</taxon>
        <taxon>Anthozoa</taxon>
        <taxon>Hexacorallia</taxon>
        <taxon>Scleractinia</taxon>
        <taxon>Caryophylliina</taxon>
        <taxon>Caryophylliidae</taxon>
        <taxon>Desmophyllum</taxon>
    </lineage>
</organism>
<accession>A0A9W9Y6Y9</accession>
<dbReference type="GO" id="GO:0006974">
    <property type="term" value="P:DNA damage response"/>
    <property type="evidence" value="ECO:0007669"/>
    <property type="project" value="TreeGrafter"/>
</dbReference>
<dbReference type="AlphaFoldDB" id="A0A9W9Y6Y9"/>
<evidence type="ECO:0000313" key="5">
    <source>
        <dbReference type="Proteomes" id="UP001163046"/>
    </source>
</evidence>
<evidence type="ECO:0000256" key="1">
    <source>
        <dbReference type="ARBA" id="ARBA00004123"/>
    </source>
</evidence>
<comment type="caution">
    <text evidence="4">The sequence shown here is derived from an EMBL/GenBank/DDBJ whole genome shotgun (WGS) entry which is preliminary data.</text>
</comment>
<gene>
    <name evidence="4" type="primary">BAZ1A_2</name>
    <name evidence="4" type="ORF">OS493_039567</name>
</gene>
<evidence type="ECO:0000259" key="3">
    <source>
        <dbReference type="Pfam" id="PF15613"/>
    </source>
</evidence>
<sequence length="289" mass="33599">MINRNIRLEKEEEEQWNINMAQCPVRFKAEAHRSKAGGTWRIFPEPLRRLPKKVRKMEAWKKLSVETDHKQTAHENESAIEIVEETKDENKMDSCEKDTVHKYRLPDISYEWSCYSTVEEVEALLDCLSWQGIRENALKKSLKEQLTAIIDGIARRFVWSEIHPGKLLSQKLEEEGLFSSIKEELKDTAERLVYGNLAVLNEGLERYQETVDEASTISDLASQLEKLLPGVLPQFFQGAFTKRQERFRRSQTVLDECSETSHNCVQSSSAAWTFGFYYYLGFISRKCSM</sequence>
<evidence type="ECO:0000313" key="4">
    <source>
        <dbReference type="EMBL" id="KAJ7312660.1"/>
    </source>
</evidence>
<keyword evidence="2" id="KW-0539">Nucleus</keyword>